<feature type="transmembrane region" description="Helical" evidence="2">
    <location>
        <begin position="253"/>
        <end position="273"/>
    </location>
</feature>
<feature type="transmembrane region" description="Helical" evidence="2">
    <location>
        <begin position="94"/>
        <end position="120"/>
    </location>
</feature>
<keyword evidence="2" id="KW-0472">Membrane</keyword>
<organism evidence="3 4">
    <name type="scientific">Virgisporangium aliadipatigenens</name>
    <dbReference type="NCBI Taxonomy" id="741659"/>
    <lineage>
        <taxon>Bacteria</taxon>
        <taxon>Bacillati</taxon>
        <taxon>Actinomycetota</taxon>
        <taxon>Actinomycetes</taxon>
        <taxon>Micromonosporales</taxon>
        <taxon>Micromonosporaceae</taxon>
        <taxon>Virgisporangium</taxon>
    </lineage>
</organism>
<evidence type="ECO:0000313" key="4">
    <source>
        <dbReference type="Proteomes" id="UP000619260"/>
    </source>
</evidence>
<feature type="region of interest" description="Disordered" evidence="1">
    <location>
        <begin position="319"/>
        <end position="513"/>
    </location>
</feature>
<evidence type="ECO:0000313" key="3">
    <source>
        <dbReference type="EMBL" id="GIJ47204.1"/>
    </source>
</evidence>
<keyword evidence="2" id="KW-0812">Transmembrane</keyword>
<feature type="compositionally biased region" description="Basic and acidic residues" evidence="1">
    <location>
        <begin position="357"/>
        <end position="367"/>
    </location>
</feature>
<feature type="transmembrane region" description="Helical" evidence="2">
    <location>
        <begin position="55"/>
        <end position="82"/>
    </location>
</feature>
<keyword evidence="4" id="KW-1185">Reference proteome</keyword>
<feature type="transmembrane region" description="Helical" evidence="2">
    <location>
        <begin position="293"/>
        <end position="313"/>
    </location>
</feature>
<feature type="compositionally biased region" description="Polar residues" evidence="1">
    <location>
        <begin position="451"/>
        <end position="461"/>
    </location>
</feature>
<proteinExistence type="predicted"/>
<reference evidence="3" key="1">
    <citation type="submission" date="2021-01" db="EMBL/GenBank/DDBJ databases">
        <title>Whole genome shotgun sequence of Virgisporangium aliadipatigenens NBRC 105644.</title>
        <authorList>
            <person name="Komaki H."/>
            <person name="Tamura T."/>
        </authorList>
    </citation>
    <scope>NUCLEOTIDE SEQUENCE</scope>
    <source>
        <strain evidence="3">NBRC 105644</strain>
    </source>
</reference>
<protein>
    <submittedName>
        <fullName evidence="3">Uncharacterized protein</fullName>
    </submittedName>
</protein>
<gene>
    <name evidence="3" type="ORF">Val02_40900</name>
</gene>
<accession>A0A8J3YKN8</accession>
<dbReference type="Proteomes" id="UP000619260">
    <property type="component" value="Unassembled WGS sequence"/>
</dbReference>
<feature type="compositionally biased region" description="Low complexity" evidence="1">
    <location>
        <begin position="469"/>
        <end position="482"/>
    </location>
</feature>
<evidence type="ECO:0000256" key="2">
    <source>
        <dbReference type="SAM" id="Phobius"/>
    </source>
</evidence>
<keyword evidence="2" id="KW-1133">Transmembrane helix</keyword>
<feature type="transmembrane region" description="Helical" evidence="2">
    <location>
        <begin position="176"/>
        <end position="194"/>
    </location>
</feature>
<comment type="caution">
    <text evidence="3">The sequence shown here is derived from an EMBL/GenBank/DDBJ whole genome shotgun (WGS) entry which is preliminary data.</text>
</comment>
<evidence type="ECO:0000256" key="1">
    <source>
        <dbReference type="SAM" id="MobiDB-lite"/>
    </source>
</evidence>
<feature type="transmembrane region" description="Helical" evidence="2">
    <location>
        <begin position="222"/>
        <end position="241"/>
    </location>
</feature>
<feature type="transmembrane region" description="Helical" evidence="2">
    <location>
        <begin position="150"/>
        <end position="169"/>
    </location>
</feature>
<name>A0A8J3YKN8_9ACTN</name>
<dbReference type="EMBL" id="BOPF01000014">
    <property type="protein sequence ID" value="GIJ47204.1"/>
    <property type="molecule type" value="Genomic_DNA"/>
</dbReference>
<sequence>MVQARTLRGMAARSWLGSTITAIGVAAGAGAAQLGVGYGLGIVVWLPADHQHSQIALLSSLAWVVWIAANSTVLGAVTANWLAGFGAGPDRSGFLLASFRATLAFGAAVGAVVVAPLAAVQAHAVQAREMSRTAQIPPDELVVSGDEWTVAGYAVLGVLVGLVIALAALSSRSVSANVVASAAYLWVLGLVAIIDALRDGTEPVLAQLAFWKFNGGPMVRDFYVPGVLVMLSSAFLIGILSSWRAGRRGDGRVGVATSGAVGPLLVAAAYLLAAPKLTGSGDVDLGQWSAYLFAPYAVIAGLAGSVLVAALGPRGGRSWFARRPKPVGTEADPVESDPFAEPKPKPAVDTTAAEPIAGKEPKDEAPAAKRSGLFRSRSSRAAKPEKTETPAASSPDDDLDDWASELSGKTPAPVAAGSKAKGRAAVKDKDADASLEEDAYAPSRAYPGTDPNASAYATDTVEQPKAEPAKATPAKATGTATPLWPTQKDADGEADKSDDDEPPTTRGRRGRRR</sequence>
<dbReference type="AlphaFoldDB" id="A0A8J3YKN8"/>